<dbReference type="RefSeq" id="WP_103890891.1">
    <property type="nucleotide sequence ID" value="NZ_FNVU01000031.1"/>
</dbReference>
<keyword evidence="2" id="KW-1185">Reference proteome</keyword>
<protein>
    <submittedName>
        <fullName evidence="1">Uncharacterized protein</fullName>
    </submittedName>
</protein>
<proteinExistence type="predicted"/>
<sequence length="117" mass="12790">MRDAGTTSDLPQRADTLRADLTDAGLATIEATLELAVCSHHAATGNSPGLQATTSRLHQLTADGDYAYYTDIAHFMADLPLPDQPASQARWLDGEQTARTRWRTLVTTRRARTARPL</sequence>
<evidence type="ECO:0000313" key="1">
    <source>
        <dbReference type="EMBL" id="SEG94914.1"/>
    </source>
</evidence>
<dbReference type="EMBL" id="FNVU01000031">
    <property type="protein sequence ID" value="SEG94914.1"/>
    <property type="molecule type" value="Genomic_DNA"/>
</dbReference>
<name>A0A1H6EDG5_9ACTN</name>
<dbReference type="OrthoDB" id="4249214at2"/>
<dbReference type="AlphaFoldDB" id="A0A1H6EDG5"/>
<evidence type="ECO:0000313" key="2">
    <source>
        <dbReference type="Proteomes" id="UP000236754"/>
    </source>
</evidence>
<gene>
    <name evidence="1" type="ORF">SAMN05216223_13165</name>
</gene>
<accession>A0A1H6EDG5</accession>
<organism evidence="1 2">
    <name type="scientific">Actinacidiphila yanglinensis</name>
    <dbReference type="NCBI Taxonomy" id="310779"/>
    <lineage>
        <taxon>Bacteria</taxon>
        <taxon>Bacillati</taxon>
        <taxon>Actinomycetota</taxon>
        <taxon>Actinomycetes</taxon>
        <taxon>Kitasatosporales</taxon>
        <taxon>Streptomycetaceae</taxon>
        <taxon>Actinacidiphila</taxon>
    </lineage>
</organism>
<reference evidence="1 2" key="1">
    <citation type="submission" date="2016-10" db="EMBL/GenBank/DDBJ databases">
        <authorList>
            <person name="de Groot N.N."/>
        </authorList>
    </citation>
    <scope>NUCLEOTIDE SEQUENCE [LARGE SCALE GENOMIC DNA]</scope>
    <source>
        <strain evidence="1 2">CGMCC 4.2023</strain>
    </source>
</reference>
<dbReference type="Proteomes" id="UP000236754">
    <property type="component" value="Unassembled WGS sequence"/>
</dbReference>